<evidence type="ECO:0000313" key="5">
    <source>
        <dbReference type="Proteomes" id="UP000014500"/>
    </source>
</evidence>
<evidence type="ECO:0000256" key="1">
    <source>
        <dbReference type="SAM" id="Coils"/>
    </source>
</evidence>
<dbReference type="InterPro" id="IPR001339">
    <property type="entry name" value="mRNA_cap_enzyme_adenylation"/>
</dbReference>
<name>T1IMX0_STRMM</name>
<accession>T1IMX0</accession>
<feature type="coiled-coil region" evidence="1">
    <location>
        <begin position="481"/>
        <end position="528"/>
    </location>
</feature>
<dbReference type="Pfam" id="PF01331">
    <property type="entry name" value="mRNA_cap_enzyme"/>
    <property type="match status" value="1"/>
</dbReference>
<dbReference type="eggNOG" id="KOG2386">
    <property type="taxonomic scope" value="Eukaryota"/>
</dbReference>
<dbReference type="STRING" id="126957.T1IMX0"/>
<dbReference type="PANTHER" id="PTHR10367">
    <property type="entry name" value="MRNA-CAPPING ENZYME"/>
    <property type="match status" value="1"/>
</dbReference>
<feature type="compositionally biased region" description="Acidic residues" evidence="2">
    <location>
        <begin position="398"/>
        <end position="407"/>
    </location>
</feature>
<dbReference type="PANTHER" id="PTHR10367:SF17">
    <property type="entry name" value="MRNA-CAPPING ENZYME"/>
    <property type="match status" value="1"/>
</dbReference>
<dbReference type="InterPro" id="IPR051029">
    <property type="entry name" value="mRNA_Capping_Enz/RNA_Phosphat"/>
</dbReference>
<dbReference type="GO" id="GO:0006370">
    <property type="term" value="P:7-methylguanosine mRNA capping"/>
    <property type="evidence" value="ECO:0007669"/>
    <property type="project" value="InterPro"/>
</dbReference>
<dbReference type="SUPFAM" id="SSF56091">
    <property type="entry name" value="DNA ligase/mRNA capping enzyme, catalytic domain"/>
    <property type="match status" value="1"/>
</dbReference>
<dbReference type="GO" id="GO:0004484">
    <property type="term" value="F:mRNA guanylyltransferase activity"/>
    <property type="evidence" value="ECO:0007669"/>
    <property type="project" value="InterPro"/>
</dbReference>
<dbReference type="Gene3D" id="3.30.1490.430">
    <property type="match status" value="1"/>
</dbReference>
<dbReference type="HOGENOM" id="CLU_502819_0_0_1"/>
<feature type="region of interest" description="Disordered" evidence="2">
    <location>
        <begin position="398"/>
        <end position="425"/>
    </location>
</feature>
<evidence type="ECO:0000256" key="2">
    <source>
        <dbReference type="SAM" id="MobiDB-lite"/>
    </source>
</evidence>
<dbReference type="EMBL" id="JH431096">
    <property type="status" value="NOT_ANNOTATED_CDS"/>
    <property type="molecule type" value="Genomic_DNA"/>
</dbReference>
<dbReference type="AlphaFoldDB" id="T1IMX0"/>
<keyword evidence="5" id="KW-1185">Reference proteome</keyword>
<keyword evidence="1" id="KW-0175">Coiled coil</keyword>
<dbReference type="GO" id="GO:0005524">
    <property type="term" value="F:ATP binding"/>
    <property type="evidence" value="ECO:0007669"/>
    <property type="project" value="InterPro"/>
</dbReference>
<feature type="domain" description="mRNA capping enzyme adenylation" evidence="3">
    <location>
        <begin position="38"/>
        <end position="218"/>
    </location>
</feature>
<evidence type="ECO:0000313" key="4">
    <source>
        <dbReference type="EnsemblMetazoa" id="SMAR002336-PA"/>
    </source>
</evidence>
<dbReference type="Gene3D" id="3.30.470.30">
    <property type="entry name" value="DNA ligase/mRNA capping enzyme"/>
    <property type="match status" value="1"/>
</dbReference>
<dbReference type="CDD" id="cd07895">
    <property type="entry name" value="Adenylation_mRNA_capping"/>
    <property type="match status" value="1"/>
</dbReference>
<dbReference type="EnsemblMetazoa" id="SMAR002336-RA">
    <property type="protein sequence ID" value="SMAR002336-PA"/>
    <property type="gene ID" value="SMAR002336"/>
</dbReference>
<sequence>MPGISRVTNQRKLLEIQRKCQDMCERKRDSGFPGLQSVWMNFENLVLLKQTPHKVSWKADGTRYMMLIDGVNQVYFLDCDNCVFRVSNLRFPRRKFPEEHVFGTLVDGEMVIDRVDGKEILNYLIFDVVTFENQEIGKMSFDFRMVCIRKELVEPRRNNLVEKNSEPFGVKNKDFWDLSMSEKLLSDKFKKHVCDGLIYQPIQMPYSGGPNTNSVLKWNSIRTPITQKRLLDFIKNQPSKRLCSEDIIPLDSKRSVDVVSGEIALKQLTNNIKNSKVVKKKPNGTAFYRTYLEKCNLNLVVRPKIIRDKVRALKSKYAAAVAWKNRTGQGLKDAENIDEKGIKDHILKLCPHYDVLAEIYHKKANVHLPQGILDSGQEVIQVQLAEPSTSTNTIEVVETDSDEEDDNQQQHTHDEEEYENIPEKRKSDISFFADGNLKKKAAITGKNRNPIKELQEVIINAADRFSPSTNPCDTKRLDFEEKRLEWEIEKEKREFQLQQEKLNLEVKKLEFEREKLKHELDMQKIKQEHELELAKIKLATSN</sequence>
<proteinExistence type="predicted"/>
<reference evidence="5" key="1">
    <citation type="submission" date="2011-05" db="EMBL/GenBank/DDBJ databases">
        <authorList>
            <person name="Richards S.R."/>
            <person name="Qu J."/>
            <person name="Jiang H."/>
            <person name="Jhangiani S.N."/>
            <person name="Agravi P."/>
            <person name="Goodspeed R."/>
            <person name="Gross S."/>
            <person name="Mandapat C."/>
            <person name="Jackson L."/>
            <person name="Mathew T."/>
            <person name="Pu L."/>
            <person name="Thornton R."/>
            <person name="Saada N."/>
            <person name="Wilczek-Boney K.B."/>
            <person name="Lee S."/>
            <person name="Kovar C."/>
            <person name="Wu Y."/>
            <person name="Scherer S.E."/>
            <person name="Worley K.C."/>
            <person name="Muzny D.M."/>
            <person name="Gibbs R."/>
        </authorList>
    </citation>
    <scope>NUCLEOTIDE SEQUENCE</scope>
    <source>
        <strain evidence="5">Brora</strain>
    </source>
</reference>
<reference evidence="4" key="2">
    <citation type="submission" date="2015-02" db="UniProtKB">
        <authorList>
            <consortium name="EnsemblMetazoa"/>
        </authorList>
    </citation>
    <scope>IDENTIFICATION</scope>
</reference>
<evidence type="ECO:0000259" key="3">
    <source>
        <dbReference type="Pfam" id="PF01331"/>
    </source>
</evidence>
<organism evidence="4 5">
    <name type="scientific">Strigamia maritima</name>
    <name type="common">European centipede</name>
    <name type="synonym">Geophilus maritimus</name>
    <dbReference type="NCBI Taxonomy" id="126957"/>
    <lineage>
        <taxon>Eukaryota</taxon>
        <taxon>Metazoa</taxon>
        <taxon>Ecdysozoa</taxon>
        <taxon>Arthropoda</taxon>
        <taxon>Myriapoda</taxon>
        <taxon>Chilopoda</taxon>
        <taxon>Pleurostigmophora</taxon>
        <taxon>Geophilomorpha</taxon>
        <taxon>Linotaeniidae</taxon>
        <taxon>Strigamia</taxon>
    </lineage>
</organism>
<dbReference type="Proteomes" id="UP000014500">
    <property type="component" value="Unassembled WGS sequence"/>
</dbReference>
<protein>
    <recommendedName>
        <fullName evidence="3">mRNA capping enzyme adenylation domain-containing protein</fullName>
    </recommendedName>
</protein>